<keyword evidence="3" id="KW-0238">DNA-binding</keyword>
<evidence type="ECO:0000256" key="4">
    <source>
        <dbReference type="ARBA" id="ARBA00023163"/>
    </source>
</evidence>
<protein>
    <recommendedName>
        <fullName evidence="9">Transcription factor domain-containing protein</fullName>
    </recommendedName>
</protein>
<evidence type="ECO:0000313" key="8">
    <source>
        <dbReference type="Proteomes" id="UP000800039"/>
    </source>
</evidence>
<dbReference type="PANTHER" id="PTHR31845">
    <property type="entry name" value="FINGER DOMAIN PROTEIN, PUTATIVE-RELATED"/>
    <property type="match status" value="1"/>
</dbReference>
<dbReference type="GeneID" id="63843928"/>
<dbReference type="RefSeq" id="XP_040789383.1">
    <property type="nucleotide sequence ID" value="XM_040926676.1"/>
</dbReference>
<accession>A0A9P4GKM4</accession>
<keyword evidence="8" id="KW-1185">Reference proteome</keyword>
<dbReference type="InterPro" id="IPR051089">
    <property type="entry name" value="prtT"/>
</dbReference>
<comment type="subcellular location">
    <subcellularLocation>
        <location evidence="1">Nucleus</location>
    </subcellularLocation>
</comment>
<dbReference type="GO" id="GO:0005634">
    <property type="term" value="C:nucleus"/>
    <property type="evidence" value="ECO:0007669"/>
    <property type="project" value="UniProtKB-SubCell"/>
</dbReference>
<dbReference type="AlphaFoldDB" id="A0A9P4GKM4"/>
<evidence type="ECO:0000256" key="5">
    <source>
        <dbReference type="ARBA" id="ARBA00023242"/>
    </source>
</evidence>
<keyword evidence="5" id="KW-0539">Nucleus</keyword>
<sequence length="172" mass="19118">MLHCRCHRLGKECIPSATVRKRGSRGTTASKRAQLEDKLDDIVTLLRTQNIVQPVSSRDPSMPTPGSSNPSPHHSSIAYGNDISITEYDLANFRDNYLRYFPFILLPANITAEHLQLGKPVLCLAIHTICTKAVPRQTLLSTLLRETLASKIIVSGERSIDLLLSLIVCITW</sequence>
<dbReference type="Proteomes" id="UP000800039">
    <property type="component" value="Unassembled WGS sequence"/>
</dbReference>
<evidence type="ECO:0000256" key="1">
    <source>
        <dbReference type="ARBA" id="ARBA00004123"/>
    </source>
</evidence>
<evidence type="ECO:0000256" key="2">
    <source>
        <dbReference type="ARBA" id="ARBA00023015"/>
    </source>
</evidence>
<dbReference type="PANTHER" id="PTHR31845:SF10">
    <property type="entry name" value="ZN(II)2CYS6 TRANSCRIPTION FACTOR (EUROFUNG)"/>
    <property type="match status" value="1"/>
</dbReference>
<proteinExistence type="predicted"/>
<comment type="caution">
    <text evidence="7">The sequence shown here is derived from an EMBL/GenBank/DDBJ whole genome shotgun (WGS) entry which is preliminary data.</text>
</comment>
<evidence type="ECO:0000256" key="3">
    <source>
        <dbReference type="ARBA" id="ARBA00023125"/>
    </source>
</evidence>
<evidence type="ECO:0000256" key="6">
    <source>
        <dbReference type="SAM" id="MobiDB-lite"/>
    </source>
</evidence>
<dbReference type="GO" id="GO:0000981">
    <property type="term" value="F:DNA-binding transcription factor activity, RNA polymerase II-specific"/>
    <property type="evidence" value="ECO:0007669"/>
    <property type="project" value="TreeGrafter"/>
</dbReference>
<dbReference type="GO" id="GO:0000976">
    <property type="term" value="F:transcription cis-regulatory region binding"/>
    <property type="evidence" value="ECO:0007669"/>
    <property type="project" value="TreeGrafter"/>
</dbReference>
<dbReference type="EMBL" id="ML976616">
    <property type="protein sequence ID" value="KAF1846820.1"/>
    <property type="molecule type" value="Genomic_DNA"/>
</dbReference>
<evidence type="ECO:0008006" key="9">
    <source>
        <dbReference type="Google" id="ProtNLM"/>
    </source>
</evidence>
<dbReference type="OrthoDB" id="1600564at2759"/>
<gene>
    <name evidence="7" type="ORF">K460DRAFT_131548</name>
</gene>
<name>A0A9P4GKM4_9PLEO</name>
<keyword evidence="2" id="KW-0805">Transcription regulation</keyword>
<organism evidence="7 8">
    <name type="scientific">Cucurbitaria berberidis CBS 394.84</name>
    <dbReference type="NCBI Taxonomy" id="1168544"/>
    <lineage>
        <taxon>Eukaryota</taxon>
        <taxon>Fungi</taxon>
        <taxon>Dikarya</taxon>
        <taxon>Ascomycota</taxon>
        <taxon>Pezizomycotina</taxon>
        <taxon>Dothideomycetes</taxon>
        <taxon>Pleosporomycetidae</taxon>
        <taxon>Pleosporales</taxon>
        <taxon>Pleosporineae</taxon>
        <taxon>Cucurbitariaceae</taxon>
        <taxon>Cucurbitaria</taxon>
    </lineage>
</organism>
<reference evidence="7" key="1">
    <citation type="submission" date="2020-01" db="EMBL/GenBank/DDBJ databases">
        <authorList>
            <consortium name="DOE Joint Genome Institute"/>
            <person name="Haridas S."/>
            <person name="Albert R."/>
            <person name="Binder M."/>
            <person name="Bloem J."/>
            <person name="Labutti K."/>
            <person name="Salamov A."/>
            <person name="Andreopoulos B."/>
            <person name="Baker S.E."/>
            <person name="Barry K."/>
            <person name="Bills G."/>
            <person name="Bluhm B.H."/>
            <person name="Cannon C."/>
            <person name="Castanera R."/>
            <person name="Culley D.E."/>
            <person name="Daum C."/>
            <person name="Ezra D."/>
            <person name="Gonzalez J.B."/>
            <person name="Henrissat B."/>
            <person name="Kuo A."/>
            <person name="Liang C."/>
            <person name="Lipzen A."/>
            <person name="Lutzoni F."/>
            <person name="Magnuson J."/>
            <person name="Mondo S."/>
            <person name="Nolan M."/>
            <person name="Ohm R."/>
            <person name="Pangilinan J."/>
            <person name="Park H.-J."/>
            <person name="Ramirez L."/>
            <person name="Alfaro M."/>
            <person name="Sun H."/>
            <person name="Tritt A."/>
            <person name="Yoshinaga Y."/>
            <person name="Zwiers L.-H."/>
            <person name="Turgeon B.G."/>
            <person name="Goodwin S.B."/>
            <person name="Spatafora J.W."/>
            <person name="Crous P.W."/>
            <person name="Grigoriev I.V."/>
        </authorList>
    </citation>
    <scope>NUCLEOTIDE SEQUENCE</scope>
    <source>
        <strain evidence="7">CBS 394.84</strain>
    </source>
</reference>
<keyword evidence="4" id="KW-0804">Transcription</keyword>
<evidence type="ECO:0000313" key="7">
    <source>
        <dbReference type="EMBL" id="KAF1846820.1"/>
    </source>
</evidence>
<feature type="region of interest" description="Disordered" evidence="6">
    <location>
        <begin position="54"/>
        <end position="73"/>
    </location>
</feature>